<feature type="transmembrane region" description="Helical" evidence="10">
    <location>
        <begin position="164"/>
        <end position="188"/>
    </location>
</feature>
<dbReference type="PANTHER" id="PTHR24249:SF415">
    <property type="entry name" value="TRACE AMINE-ASSOCIATED RECEPTOR 1"/>
    <property type="match status" value="1"/>
</dbReference>
<evidence type="ECO:0000256" key="6">
    <source>
        <dbReference type="ARBA" id="ARBA00023136"/>
    </source>
</evidence>
<dbReference type="FunFam" id="1.20.1070.10:FF:000279">
    <property type="entry name" value="Trace amine-associated receptor 16f"/>
    <property type="match status" value="1"/>
</dbReference>
<dbReference type="Ensembl" id="ENSATET00000049161.1">
    <property type="protein sequence ID" value="ENSATEP00000037880.1"/>
    <property type="gene ID" value="ENSATEG00000026219.1"/>
</dbReference>
<feature type="transmembrane region" description="Helical" evidence="10">
    <location>
        <begin position="208"/>
        <end position="231"/>
    </location>
</feature>
<keyword evidence="8 9" id="KW-0807">Transducer</keyword>
<sequence>MTQNSSDLSFAVLETNKMHKHSHTETNLHFCTNLYHTDIYNVSYILISTPSAVCVLFYVFLGSLSIVTVCGNLLVIISIIYFKQLHTPTNSLILSLAVADLLVGVLVFPSSMASCLYHENSFCKARSSFDATLSTASVLNLCCISIDRYYAVCHPLTYRTKMNFHVVVIMILVSWTVSVLVAVGFLVAGLHYEKCEAACLRDVLLANILGPIFAFYLPVIIMLCIYLKIFLVAQRQARSIRNITCQSTKSGATVSKMERKATKTLATVLGGFLMCWTPFFLCFSFQLLNNVSIPAAVYETLNWFALSNSMLNPFIYAFFYSWFRAAFKIIVSGKIFQGDFANTKLS</sequence>
<keyword evidence="5 9" id="KW-0297">G-protein coupled receptor</keyword>
<name>A0A7N5ZTC4_ANATE</name>
<dbReference type="GO" id="GO:0005886">
    <property type="term" value="C:plasma membrane"/>
    <property type="evidence" value="ECO:0007669"/>
    <property type="project" value="UniProtKB-SubCell"/>
</dbReference>
<organism evidence="12 13">
    <name type="scientific">Anabas testudineus</name>
    <name type="common">Climbing perch</name>
    <name type="synonym">Anthias testudineus</name>
    <dbReference type="NCBI Taxonomy" id="64144"/>
    <lineage>
        <taxon>Eukaryota</taxon>
        <taxon>Metazoa</taxon>
        <taxon>Chordata</taxon>
        <taxon>Craniata</taxon>
        <taxon>Vertebrata</taxon>
        <taxon>Euteleostomi</taxon>
        <taxon>Actinopterygii</taxon>
        <taxon>Neopterygii</taxon>
        <taxon>Teleostei</taxon>
        <taxon>Neoteleostei</taxon>
        <taxon>Acanthomorphata</taxon>
        <taxon>Anabantaria</taxon>
        <taxon>Anabantiformes</taxon>
        <taxon>Anabantoidei</taxon>
        <taxon>Anabantidae</taxon>
        <taxon>Anabas</taxon>
    </lineage>
</organism>
<comment type="similarity">
    <text evidence="9">Belongs to the G-protein coupled receptor 1 family.</text>
</comment>
<keyword evidence="6 10" id="KW-0472">Membrane</keyword>
<keyword evidence="4 10" id="KW-1133">Transmembrane helix</keyword>
<evidence type="ECO:0000256" key="2">
    <source>
        <dbReference type="ARBA" id="ARBA00022475"/>
    </source>
</evidence>
<dbReference type="Gene3D" id="1.20.1070.10">
    <property type="entry name" value="Rhodopsin 7-helix transmembrane proteins"/>
    <property type="match status" value="1"/>
</dbReference>
<keyword evidence="13" id="KW-1185">Reference proteome</keyword>
<evidence type="ECO:0000313" key="13">
    <source>
        <dbReference type="Proteomes" id="UP000265040"/>
    </source>
</evidence>
<dbReference type="PROSITE" id="PS00237">
    <property type="entry name" value="G_PROTEIN_RECEP_F1_1"/>
    <property type="match status" value="1"/>
</dbReference>
<comment type="subcellular location">
    <subcellularLocation>
        <location evidence="1">Cell membrane</location>
        <topology evidence="1">Multi-pass membrane protein</topology>
    </subcellularLocation>
</comment>
<dbReference type="AlphaFoldDB" id="A0A7N5ZTC4"/>
<dbReference type="InterPro" id="IPR050569">
    <property type="entry name" value="TAAR"/>
</dbReference>
<keyword evidence="2" id="KW-1003">Cell membrane</keyword>
<reference evidence="12" key="2">
    <citation type="submission" date="2025-08" db="UniProtKB">
        <authorList>
            <consortium name="Ensembl"/>
        </authorList>
    </citation>
    <scope>IDENTIFICATION</scope>
</reference>
<keyword evidence="3 9" id="KW-0812">Transmembrane</keyword>
<proteinExistence type="inferred from homology"/>
<feature type="transmembrane region" description="Helical" evidence="10">
    <location>
        <begin position="55"/>
        <end position="80"/>
    </location>
</feature>
<evidence type="ECO:0000256" key="3">
    <source>
        <dbReference type="ARBA" id="ARBA00022692"/>
    </source>
</evidence>
<evidence type="ECO:0000256" key="8">
    <source>
        <dbReference type="ARBA" id="ARBA00023224"/>
    </source>
</evidence>
<dbReference type="PANTHER" id="PTHR24249">
    <property type="entry name" value="HISTAMINE RECEPTOR-RELATED G-PROTEIN COUPLED RECEPTOR"/>
    <property type="match status" value="1"/>
</dbReference>
<reference evidence="12" key="1">
    <citation type="submission" date="2021-04" db="EMBL/GenBank/DDBJ databases">
        <authorList>
            <consortium name="Wellcome Sanger Institute Data Sharing"/>
        </authorList>
    </citation>
    <scope>NUCLEOTIDE SEQUENCE [LARGE SCALE GENOMIC DNA]</scope>
</reference>
<feature type="transmembrane region" description="Helical" evidence="10">
    <location>
        <begin position="300"/>
        <end position="323"/>
    </location>
</feature>
<dbReference type="SMART" id="SM01381">
    <property type="entry name" value="7TM_GPCR_Srsx"/>
    <property type="match status" value="1"/>
</dbReference>
<evidence type="ECO:0000313" key="12">
    <source>
        <dbReference type="Ensembl" id="ENSATEP00000037880.1"/>
    </source>
</evidence>
<evidence type="ECO:0000259" key="11">
    <source>
        <dbReference type="PROSITE" id="PS50262"/>
    </source>
</evidence>
<dbReference type="SUPFAM" id="SSF81321">
    <property type="entry name" value="Family A G protein-coupled receptor-like"/>
    <property type="match status" value="1"/>
</dbReference>
<reference evidence="12" key="3">
    <citation type="submission" date="2025-09" db="UniProtKB">
        <authorList>
            <consortium name="Ensembl"/>
        </authorList>
    </citation>
    <scope>IDENTIFICATION</scope>
</reference>
<dbReference type="OrthoDB" id="5959645at2759"/>
<dbReference type="PRINTS" id="PR00237">
    <property type="entry name" value="GPCRRHODOPSN"/>
</dbReference>
<dbReference type="InterPro" id="IPR017452">
    <property type="entry name" value="GPCR_Rhodpsn_7TM"/>
</dbReference>
<dbReference type="CDD" id="cd15314">
    <property type="entry name" value="7tmA_TAAR1"/>
    <property type="match status" value="1"/>
</dbReference>
<dbReference type="Proteomes" id="UP000265040">
    <property type="component" value="Chromosome 24"/>
</dbReference>
<evidence type="ECO:0000256" key="9">
    <source>
        <dbReference type="RuleBase" id="RU000688"/>
    </source>
</evidence>
<dbReference type="InParanoid" id="A0A7N5ZTC4"/>
<feature type="transmembrane region" description="Helical" evidence="10">
    <location>
        <begin position="92"/>
        <end position="111"/>
    </location>
</feature>
<dbReference type="Pfam" id="PF00001">
    <property type="entry name" value="7tm_1"/>
    <property type="match status" value="1"/>
</dbReference>
<feature type="domain" description="G-protein coupled receptors family 1 profile" evidence="11">
    <location>
        <begin position="71"/>
        <end position="316"/>
    </location>
</feature>
<evidence type="ECO:0000256" key="5">
    <source>
        <dbReference type="ARBA" id="ARBA00023040"/>
    </source>
</evidence>
<dbReference type="GeneTree" id="ENSGT00950000182934"/>
<dbReference type="InterPro" id="IPR000276">
    <property type="entry name" value="GPCR_Rhodpsn"/>
</dbReference>
<dbReference type="GO" id="GO:0001594">
    <property type="term" value="F:trace-amine receptor activity"/>
    <property type="evidence" value="ECO:0007669"/>
    <property type="project" value="TreeGrafter"/>
</dbReference>
<dbReference type="PROSITE" id="PS50262">
    <property type="entry name" value="G_PROTEIN_RECEP_F1_2"/>
    <property type="match status" value="1"/>
</dbReference>
<evidence type="ECO:0000256" key="1">
    <source>
        <dbReference type="ARBA" id="ARBA00004651"/>
    </source>
</evidence>
<accession>A0A7N5ZTC4</accession>
<evidence type="ECO:0000256" key="10">
    <source>
        <dbReference type="SAM" id="Phobius"/>
    </source>
</evidence>
<protein>
    <recommendedName>
        <fullName evidence="11">G-protein coupled receptors family 1 profile domain-containing protein</fullName>
    </recommendedName>
</protein>
<keyword evidence="7 9" id="KW-0675">Receptor</keyword>
<evidence type="ECO:0000256" key="7">
    <source>
        <dbReference type="ARBA" id="ARBA00023170"/>
    </source>
</evidence>
<evidence type="ECO:0000256" key="4">
    <source>
        <dbReference type="ARBA" id="ARBA00022989"/>
    </source>
</evidence>
<feature type="transmembrane region" description="Helical" evidence="10">
    <location>
        <begin position="265"/>
        <end position="288"/>
    </location>
</feature>